<dbReference type="RefSeq" id="WP_120074950.1">
    <property type="nucleotide sequence ID" value="NZ_CP126113.1"/>
</dbReference>
<keyword evidence="2" id="KW-1185">Reference proteome</keyword>
<name>A0A443IMA1_9BACI</name>
<evidence type="ECO:0000313" key="2">
    <source>
        <dbReference type="Proteomes" id="UP000273811"/>
    </source>
</evidence>
<gene>
    <name evidence="1" type="ORF">D4N35_014520</name>
</gene>
<dbReference type="Gene3D" id="1.20.1260.10">
    <property type="match status" value="2"/>
</dbReference>
<proteinExistence type="predicted"/>
<reference evidence="1" key="1">
    <citation type="submission" date="2018-12" db="EMBL/GenBank/DDBJ databases">
        <authorList>
            <person name="Sun L."/>
            <person name="Chen Z."/>
        </authorList>
    </citation>
    <scope>NUCLEOTIDE SEQUENCE [LARGE SCALE GENOMIC DNA]</scope>
    <source>
        <strain evidence="1">DSM 16012</strain>
    </source>
</reference>
<dbReference type="AlphaFoldDB" id="A0A443IMA1"/>
<sequence>MTNHDHVKLTASELSTFFISYLRDTMEVCVLSYFREHVEDPDIKEAVEYALQLSEMHVDMDRNLFDKEGLPTPAGFIEQDVNVKAPRLFSDELILQYVANLGIVGMSAYSVSVANSARPDVRKHFTSCLESAAELYNRSANILQEKGLFIRSPFIPYPEITEFVKKQHFLSGWVGKQRPLTSTEISFLYMNLLRNNLGGALLTGFAQVAESKEVRKFMVRGSEIAKHHETVFNKFLSESNISTPLPWVLTVTESRTPVFSDKLLMFHTNSLNIASIGFYGQSMAASPRRDIGTAYSRLMIEIGEYITEGTQITISNGWLEKPPSAPDRRDLTKG</sequence>
<dbReference type="InterPro" id="IPR021617">
    <property type="entry name" value="DUF3231"/>
</dbReference>
<dbReference type="EMBL" id="QYTU02000037">
    <property type="protein sequence ID" value="RWR06259.1"/>
    <property type="molecule type" value="Genomic_DNA"/>
</dbReference>
<evidence type="ECO:0000313" key="1">
    <source>
        <dbReference type="EMBL" id="RWR06259.1"/>
    </source>
</evidence>
<protein>
    <submittedName>
        <fullName evidence="1">DUF3231 family protein</fullName>
    </submittedName>
</protein>
<dbReference type="OrthoDB" id="1675670at2"/>
<dbReference type="InterPro" id="IPR012347">
    <property type="entry name" value="Ferritin-like"/>
</dbReference>
<dbReference type="Pfam" id="PF11553">
    <property type="entry name" value="DUF3231"/>
    <property type="match status" value="2"/>
</dbReference>
<accession>A0A443IMA1</accession>
<dbReference type="Proteomes" id="UP000273811">
    <property type="component" value="Unassembled WGS sequence"/>
</dbReference>
<organism evidence="1 2">
    <name type="scientific">Siminovitchia fortis</name>
    <dbReference type="NCBI Taxonomy" id="254758"/>
    <lineage>
        <taxon>Bacteria</taxon>
        <taxon>Bacillati</taxon>
        <taxon>Bacillota</taxon>
        <taxon>Bacilli</taxon>
        <taxon>Bacillales</taxon>
        <taxon>Bacillaceae</taxon>
        <taxon>Siminovitchia</taxon>
    </lineage>
</organism>
<comment type="caution">
    <text evidence="1">The sequence shown here is derived from an EMBL/GenBank/DDBJ whole genome shotgun (WGS) entry which is preliminary data.</text>
</comment>